<reference evidence="1 2" key="1">
    <citation type="submission" date="2019-08" db="EMBL/GenBank/DDBJ databases">
        <title>Bacillus genomes from the desert of Cuatro Cienegas, Coahuila.</title>
        <authorList>
            <person name="Olmedo-Alvarez G."/>
        </authorList>
    </citation>
    <scope>NUCLEOTIDE SEQUENCE [LARGE SCALE GENOMIC DNA]</scope>
    <source>
        <strain evidence="1 2">CH34_1T</strain>
    </source>
</reference>
<protein>
    <submittedName>
        <fullName evidence="1">Uncharacterized protein</fullName>
    </submittedName>
</protein>
<dbReference type="EMBL" id="VTEI01000005">
    <property type="protein sequence ID" value="TYS16589.1"/>
    <property type="molecule type" value="Genomic_DNA"/>
</dbReference>
<name>A0A5D4NRT1_9BACI</name>
<proteinExistence type="predicted"/>
<gene>
    <name evidence="1" type="ORF">FZC78_11385</name>
</gene>
<dbReference type="RefSeq" id="WP_148939826.1">
    <property type="nucleotide sequence ID" value="NZ_VTEI01000005.1"/>
</dbReference>
<comment type="caution">
    <text evidence="1">The sequence shown here is derived from an EMBL/GenBank/DDBJ whole genome shotgun (WGS) entry which is preliminary data.</text>
</comment>
<accession>A0A5D4NRT1</accession>
<dbReference type="Proteomes" id="UP000322267">
    <property type="component" value="Unassembled WGS sequence"/>
</dbReference>
<evidence type="ECO:0000313" key="1">
    <source>
        <dbReference type="EMBL" id="TYS16589.1"/>
    </source>
</evidence>
<dbReference type="OrthoDB" id="2926200at2"/>
<evidence type="ECO:0000313" key="2">
    <source>
        <dbReference type="Proteomes" id="UP000322267"/>
    </source>
</evidence>
<organism evidence="1 2">
    <name type="scientific">Rossellomorea vietnamensis</name>
    <dbReference type="NCBI Taxonomy" id="218284"/>
    <lineage>
        <taxon>Bacteria</taxon>
        <taxon>Bacillati</taxon>
        <taxon>Bacillota</taxon>
        <taxon>Bacilli</taxon>
        <taxon>Bacillales</taxon>
        <taxon>Bacillaceae</taxon>
        <taxon>Rossellomorea</taxon>
    </lineage>
</organism>
<dbReference type="AlphaFoldDB" id="A0A5D4NRT1"/>
<sequence length="75" mass="8630">MKGTVNGLKDSVRSLEGSVDKVQETVDRIEASQTQDVVALLKTSRKYTESEFDYLNSRLTHMDNHIFKLEKRVEN</sequence>